<accession>A0A7G2FIN6</accession>
<reference evidence="2 3" key="1">
    <citation type="submission" date="2020-09" db="EMBL/GenBank/DDBJ databases">
        <authorList>
            <person name="Ashkenazy H."/>
        </authorList>
    </citation>
    <scope>NUCLEOTIDE SEQUENCE [LARGE SCALE GENOMIC DNA]</scope>
    <source>
        <strain evidence="3">cv. Cdm-0</strain>
    </source>
</reference>
<evidence type="ECO:0000313" key="3">
    <source>
        <dbReference type="Proteomes" id="UP000516314"/>
    </source>
</evidence>
<name>A0A7G2FIN6_ARATH</name>
<dbReference type="EMBL" id="LR881470">
    <property type="protein sequence ID" value="CAD5333266.1"/>
    <property type="molecule type" value="Genomic_DNA"/>
</dbReference>
<feature type="compositionally biased region" description="Low complexity" evidence="1">
    <location>
        <begin position="750"/>
        <end position="773"/>
    </location>
</feature>
<feature type="compositionally biased region" description="Basic and acidic residues" evidence="1">
    <location>
        <begin position="637"/>
        <end position="650"/>
    </location>
</feature>
<feature type="compositionally biased region" description="Basic and acidic residues" evidence="1">
    <location>
        <begin position="562"/>
        <end position="576"/>
    </location>
</feature>
<feature type="region of interest" description="Disordered" evidence="1">
    <location>
        <begin position="152"/>
        <end position="174"/>
    </location>
</feature>
<feature type="compositionally biased region" description="Basic and acidic residues" evidence="1">
    <location>
        <begin position="453"/>
        <end position="470"/>
    </location>
</feature>
<dbReference type="AlphaFoldDB" id="A0A7G2FIN6"/>
<evidence type="ECO:0000313" key="2">
    <source>
        <dbReference type="EMBL" id="CAD5333266.1"/>
    </source>
</evidence>
<feature type="compositionally biased region" description="Polar residues" evidence="1">
    <location>
        <begin position="774"/>
        <end position="789"/>
    </location>
</feature>
<feature type="region of interest" description="Disordered" evidence="1">
    <location>
        <begin position="348"/>
        <end position="373"/>
    </location>
</feature>
<organism evidence="2 3">
    <name type="scientific">Arabidopsis thaliana</name>
    <name type="common">Mouse-ear cress</name>
    <dbReference type="NCBI Taxonomy" id="3702"/>
    <lineage>
        <taxon>Eukaryota</taxon>
        <taxon>Viridiplantae</taxon>
        <taxon>Streptophyta</taxon>
        <taxon>Embryophyta</taxon>
        <taxon>Tracheophyta</taxon>
        <taxon>Spermatophyta</taxon>
        <taxon>Magnoliopsida</taxon>
        <taxon>eudicotyledons</taxon>
        <taxon>Gunneridae</taxon>
        <taxon>Pentapetalae</taxon>
        <taxon>rosids</taxon>
        <taxon>malvids</taxon>
        <taxon>Brassicales</taxon>
        <taxon>Brassicaceae</taxon>
        <taxon>Camelineae</taxon>
        <taxon>Arabidopsis</taxon>
    </lineage>
</organism>
<feature type="region of interest" description="Disordered" evidence="1">
    <location>
        <begin position="735"/>
        <end position="789"/>
    </location>
</feature>
<feature type="compositionally biased region" description="Basic residues" evidence="1">
    <location>
        <begin position="473"/>
        <end position="485"/>
    </location>
</feature>
<dbReference type="Proteomes" id="UP000516314">
    <property type="component" value="Chromosome 5"/>
</dbReference>
<feature type="region of interest" description="Disordered" evidence="1">
    <location>
        <begin position="627"/>
        <end position="722"/>
    </location>
</feature>
<feature type="compositionally biased region" description="Polar residues" evidence="1">
    <location>
        <begin position="348"/>
        <end position="357"/>
    </location>
</feature>
<proteinExistence type="predicted"/>
<feature type="compositionally biased region" description="Low complexity" evidence="1">
    <location>
        <begin position="702"/>
        <end position="717"/>
    </location>
</feature>
<feature type="region of interest" description="Disordered" evidence="1">
    <location>
        <begin position="523"/>
        <end position="614"/>
    </location>
</feature>
<evidence type="ECO:0000256" key="1">
    <source>
        <dbReference type="SAM" id="MobiDB-lite"/>
    </source>
</evidence>
<feature type="compositionally biased region" description="Basic and acidic residues" evidence="1">
    <location>
        <begin position="526"/>
        <end position="536"/>
    </location>
</feature>
<gene>
    <name evidence="2" type="ORF">AT9943_LOCUS20633</name>
</gene>
<sequence length="835" mass="91263">MANRETNSSPEIRCVFVETNLDTRLILHVHKDEIISDFKDRLLKEHKQVFPEIGEIQISALKVKRRRKFYHFSDSLHVCKAFDGISRNWFMYIDAIRVDKGKMYAIMAADQNLELVEKKEEIANGLVLVDDMNNKDLTSGEGLETEVVEEKTRKRRIVSPGGNTSPKKSKVDLSPSAVAATTELCRKVKGEVVSQSCAVSPREKLDDVVTRADIESGEKSGLSMGEKQQTSVTERLLEEKNLTVNSELVDGHTGGVVKEVPDNQTIKEALEKVDDLTGTIEQDLEKGGKTADIVMIDQEKDLPPASKLVDGQITSQVDERGEGRRLAPSAVDNLQTAEVVTNVDNQLEASSSLTTGPATEKKRKRMKSSKDHIKQNGKTKCYYQLITGDFFFLEGNEMADILVDKVGSGEATLIGADEIQAASNLQVAGMASTPHAFVQESKTLDHIGKVTDTEHKVPQERVEIDADQAKSVKSTKKKSSRKAKTPAKEDTLVDFGAQNVEPIKVVDGEGHVNDIRNVLDSLQQRTEVEENMEKSGKKSSKRSKKKDSLNIVEEAQVVDSLQQKKEAEENLKKEEASPINNPKDTDASFTPAKKTTESNASPLKKISEVTDNTEDLNRSMQVLKENADMGDNFGSSQKDDIVGGTNKEDQVTGGAKSKKEKKSLDLHPGGSIDGSMKVKETKGRVQPSSSGTVNNKKEAVKKSSNSVTVNNSKVNVNNKKEAVKKISNSVTANKITTNFFKDAEEDESKTTSSDSSNAPSDSSSDNDSDVTSSMYMKQGNNLVGGTNRLSGSLQDILRSSKSYKAAKLTASQSQSVAFDDESLGINVVPDSQAAI</sequence>
<feature type="region of interest" description="Disordered" evidence="1">
    <location>
        <begin position="453"/>
        <end position="490"/>
    </location>
</feature>
<protein>
    <submittedName>
        <fullName evidence="2">(thale cress) hypothetical protein</fullName>
    </submittedName>
</protein>